<dbReference type="PANTHER" id="PTHR47408">
    <property type="entry name" value="PROTEIN CBG01304-RELATED"/>
    <property type="match status" value="1"/>
</dbReference>
<dbReference type="EMBL" id="CADEPM010000001">
    <property type="protein sequence ID" value="CAB3398445.1"/>
    <property type="molecule type" value="Genomic_DNA"/>
</dbReference>
<dbReference type="InterPro" id="IPR016181">
    <property type="entry name" value="Acyl_CoA_acyltransferase"/>
</dbReference>
<gene>
    <name evidence="2" type="ORF">CBOVIS_LOCUS1718</name>
</gene>
<keyword evidence="3" id="KW-1185">Reference proteome</keyword>
<evidence type="ECO:0000313" key="2">
    <source>
        <dbReference type="EMBL" id="CAB3398445.1"/>
    </source>
</evidence>
<accession>A0A8S1EF62</accession>
<proteinExistence type="predicted"/>
<protein>
    <recommendedName>
        <fullName evidence="1">DUF1248 domain-containing protein</fullName>
    </recommendedName>
</protein>
<name>A0A8S1EF62_9PELO</name>
<comment type="caution">
    <text evidence="2">The sequence shown here is derived from an EMBL/GenBank/DDBJ whole genome shotgun (WGS) entry which is preliminary data.</text>
</comment>
<dbReference type="Proteomes" id="UP000494206">
    <property type="component" value="Unassembled WGS sequence"/>
</dbReference>
<dbReference type="OrthoDB" id="6418983at2759"/>
<dbReference type="InterPro" id="IPR009658">
    <property type="entry name" value="DUF1248"/>
</dbReference>
<dbReference type="SUPFAM" id="SSF55729">
    <property type="entry name" value="Acyl-CoA N-acyltransferases (Nat)"/>
    <property type="match status" value="1"/>
</dbReference>
<evidence type="ECO:0000313" key="3">
    <source>
        <dbReference type="Proteomes" id="UP000494206"/>
    </source>
</evidence>
<evidence type="ECO:0000259" key="1">
    <source>
        <dbReference type="Pfam" id="PF06852"/>
    </source>
</evidence>
<dbReference type="Gene3D" id="3.40.630.30">
    <property type="match status" value="1"/>
</dbReference>
<dbReference type="Gene3D" id="3.40.630.90">
    <property type="match status" value="1"/>
</dbReference>
<dbReference type="Pfam" id="PF06852">
    <property type="entry name" value="DUF1248"/>
    <property type="match status" value="1"/>
</dbReference>
<sequence>MSEFEIVVNPSQEVFEQIVHHTGETEDWGFQTADYQYWSTAFDQFWLFVVVEKGTTNLVASVSLARWEHDSESLYSIGMYYCVPKYRGTGQGRIIFNRVMDIVGDKNACLTGVVKMSEKYASVHGFDKIAPFWHLFGAIKMADLVIPEDIPQGFTIKNWDQVDFEEIMKYDRTICTRHRDRIMKNWFNLTDTFTKIIFNAENEICGYATIRIVSKNKLSPAPFYADSEEAAEALFASLLNDIPNLRNYNAIGFLYPETNENCKKLCERFSAPGTFKPARFLRVQFTKKFIAFPEQKVYSMSDCAQQFV</sequence>
<organism evidence="2 3">
    <name type="scientific">Caenorhabditis bovis</name>
    <dbReference type="NCBI Taxonomy" id="2654633"/>
    <lineage>
        <taxon>Eukaryota</taxon>
        <taxon>Metazoa</taxon>
        <taxon>Ecdysozoa</taxon>
        <taxon>Nematoda</taxon>
        <taxon>Chromadorea</taxon>
        <taxon>Rhabditida</taxon>
        <taxon>Rhabditina</taxon>
        <taxon>Rhabditomorpha</taxon>
        <taxon>Rhabditoidea</taxon>
        <taxon>Rhabditidae</taxon>
        <taxon>Peloderinae</taxon>
        <taxon>Caenorhabditis</taxon>
    </lineage>
</organism>
<dbReference type="AlphaFoldDB" id="A0A8S1EF62"/>
<feature type="domain" description="DUF1248" evidence="1">
    <location>
        <begin position="3"/>
        <end position="174"/>
    </location>
</feature>
<dbReference type="PANTHER" id="PTHR47408:SF2">
    <property type="entry name" value="DUF1248 DOMAIN-CONTAINING PROTEIN-RELATED"/>
    <property type="match status" value="1"/>
</dbReference>
<reference evidence="2 3" key="1">
    <citation type="submission" date="2020-04" db="EMBL/GenBank/DDBJ databases">
        <authorList>
            <person name="Laetsch R D."/>
            <person name="Stevens L."/>
            <person name="Kumar S."/>
            <person name="Blaxter L. M."/>
        </authorList>
    </citation>
    <scope>NUCLEOTIDE SEQUENCE [LARGE SCALE GENOMIC DNA]</scope>
</reference>